<dbReference type="RefSeq" id="WP_012472352.1">
    <property type="nucleotide sequence ID" value="NC_010830.1"/>
</dbReference>
<dbReference type="EMBL" id="CP001102">
    <property type="protein sequence ID" value="ACP20855.1"/>
    <property type="molecule type" value="Genomic_DNA"/>
</dbReference>
<dbReference type="AlphaFoldDB" id="C3L4D8"/>
<keyword evidence="2" id="KW-1185">Reference proteome</keyword>
<sequence length="252" mass="28927">MFLLLLSGSCQACKENEQKADDILDSENYILAQSSPQEQQANIDSSATSILIQESYALAADLNGSNTLMYKYQDLKTQIGVKPGKNSHPTFVSIDGIKKALRHRKSSGEGDLKKFVSWAETGDWKQFGPSYQHYDGWMFPIDRISNQGLKYTVFKDDIQQLKADLDWLKDYRLGAILLIQSWGWDIKRKKNYTNPTAGQRWRKWDVRLGKLANSLILFEQWDLYGSLKSYVNYLMQSGVKLEGWVLGYFPNK</sequence>
<name>C3L4D8_AMOA5</name>
<accession>C3L4D8</accession>
<dbReference type="KEGG" id="aas:Aasi_1488"/>
<gene>
    <name evidence="1" type="ordered locus">Aasi_1488</name>
</gene>
<dbReference type="HOGENOM" id="CLU_1101092_0_0_10"/>
<dbReference type="Proteomes" id="UP000001227">
    <property type="component" value="Chromosome"/>
</dbReference>
<protein>
    <submittedName>
        <fullName evidence="1">Uncharacterized protein</fullName>
    </submittedName>
</protein>
<organism evidence="1 2">
    <name type="scientific">Amoebophilus asiaticus (strain 5a2)</name>
    <dbReference type="NCBI Taxonomy" id="452471"/>
    <lineage>
        <taxon>Bacteria</taxon>
        <taxon>Pseudomonadati</taxon>
        <taxon>Bacteroidota</taxon>
        <taxon>Cytophagia</taxon>
        <taxon>Cytophagales</taxon>
        <taxon>Amoebophilaceae</taxon>
        <taxon>Candidatus Amoebophilus</taxon>
    </lineage>
</organism>
<dbReference type="eggNOG" id="ENOG50349GJ">
    <property type="taxonomic scope" value="Bacteria"/>
</dbReference>
<proteinExistence type="predicted"/>
<evidence type="ECO:0000313" key="1">
    <source>
        <dbReference type="EMBL" id="ACP20855.1"/>
    </source>
</evidence>
<reference evidence="1 2" key="1">
    <citation type="journal article" date="2010" name="J. Bacteriol.">
        <title>The genome of the amoeba symbiont 'Candidatus Amoebophilus asiaticus' reveals common mechanisms for host cell interaction among amoeba-associated bacteria.</title>
        <authorList>
            <person name="Schmitz-Esser S."/>
            <person name="Tischler P."/>
            <person name="Arnold R."/>
            <person name="Montanaro J."/>
            <person name="Wagner M."/>
            <person name="Rattei T."/>
            <person name="Horn M."/>
        </authorList>
    </citation>
    <scope>NUCLEOTIDE SEQUENCE [LARGE SCALE GENOMIC DNA]</scope>
    <source>
        <strain evidence="1 2">5a2</strain>
    </source>
</reference>
<evidence type="ECO:0000313" key="2">
    <source>
        <dbReference type="Proteomes" id="UP000001227"/>
    </source>
</evidence>